<keyword evidence="2" id="KW-1185">Reference proteome</keyword>
<protein>
    <submittedName>
        <fullName evidence="1">Uncharacterized protein</fullName>
    </submittedName>
</protein>
<proteinExistence type="predicted"/>
<organism evidence="1 2">
    <name type="scientific">Butyricicoccus intestinisimiae</name>
    <dbReference type="NCBI Taxonomy" id="2841509"/>
    <lineage>
        <taxon>Bacteria</taxon>
        <taxon>Bacillati</taxon>
        <taxon>Bacillota</taxon>
        <taxon>Clostridia</taxon>
        <taxon>Eubacteriales</taxon>
        <taxon>Butyricicoccaceae</taxon>
        <taxon>Butyricicoccus</taxon>
    </lineage>
</organism>
<dbReference type="EMBL" id="JAHLQI010000001">
    <property type="protein sequence ID" value="MBU5489575.1"/>
    <property type="molecule type" value="Genomic_DNA"/>
</dbReference>
<evidence type="ECO:0000313" key="2">
    <source>
        <dbReference type="Proteomes" id="UP000783588"/>
    </source>
</evidence>
<sequence>MKWYTVFNSRTKFSDYRNMAPLPQMSEQAMQCFRQKRLEAQNGSINPTVYAVVTAKDVLLFRILLTGQQDQYGRDIRCAEGLYGSCADMRREWETVITLATGLWNKPDSWYTQVIQDEHVAMLTPEQAIQSVMDFVPDTLSGIVSPRDMIAKSDTICCFTIGQNGIQLAQPLTYHGRTVWQPAQRQQEYKIICHIEKTERQAWMEAVDCKHGKQSMVRSEYIAMTQNGYPVKKMQQAAQTLRDYMEEQGWREAP</sequence>
<name>A0ABS6EQ00_9FIRM</name>
<accession>A0ABS6EQ00</accession>
<reference evidence="1 2" key="1">
    <citation type="submission" date="2021-06" db="EMBL/GenBank/DDBJ databases">
        <authorList>
            <person name="Sun Q."/>
            <person name="Li D."/>
        </authorList>
    </citation>
    <scope>NUCLEOTIDE SEQUENCE [LARGE SCALE GENOMIC DNA]</scope>
    <source>
        <strain evidence="1 2">MSJd-7</strain>
    </source>
</reference>
<evidence type="ECO:0000313" key="1">
    <source>
        <dbReference type="EMBL" id="MBU5489575.1"/>
    </source>
</evidence>
<comment type="caution">
    <text evidence="1">The sequence shown here is derived from an EMBL/GenBank/DDBJ whole genome shotgun (WGS) entry which is preliminary data.</text>
</comment>
<dbReference type="RefSeq" id="WP_216469167.1">
    <property type="nucleotide sequence ID" value="NZ_JAHLQI010000001.1"/>
</dbReference>
<gene>
    <name evidence="1" type="ORF">KQI75_02860</name>
</gene>
<dbReference type="Proteomes" id="UP000783588">
    <property type="component" value="Unassembled WGS sequence"/>
</dbReference>